<name>A0A5C5VD68_9BACT</name>
<evidence type="ECO:0000313" key="2">
    <source>
        <dbReference type="Proteomes" id="UP000316714"/>
    </source>
</evidence>
<sequence length="126" mass="13194">MPATKPILYCRCAYAKVVPREVKEGVLASLAESDAPFDAVADLCEMSAKQDPALARLASQPGLRIAACYPRAVKWLFSAAGSPLPEDGVEIVNMRELSAAQTTDCLLNGAPIPAPKKADPPEGGAT</sequence>
<comment type="caution">
    <text evidence="1">The sequence shown here is derived from an EMBL/GenBank/DDBJ whole genome shotgun (WGS) entry which is preliminary data.</text>
</comment>
<organism evidence="1 2">
    <name type="scientific">Posidoniimonas corsicana</name>
    <dbReference type="NCBI Taxonomy" id="1938618"/>
    <lineage>
        <taxon>Bacteria</taxon>
        <taxon>Pseudomonadati</taxon>
        <taxon>Planctomycetota</taxon>
        <taxon>Planctomycetia</taxon>
        <taxon>Pirellulales</taxon>
        <taxon>Lacipirellulaceae</taxon>
        <taxon>Posidoniimonas</taxon>
    </lineage>
</organism>
<proteinExistence type="predicted"/>
<reference evidence="1 2" key="1">
    <citation type="submission" date="2019-02" db="EMBL/GenBank/DDBJ databases">
        <title>Deep-cultivation of Planctomycetes and their phenomic and genomic characterization uncovers novel biology.</title>
        <authorList>
            <person name="Wiegand S."/>
            <person name="Jogler M."/>
            <person name="Boedeker C."/>
            <person name="Pinto D."/>
            <person name="Vollmers J."/>
            <person name="Rivas-Marin E."/>
            <person name="Kohn T."/>
            <person name="Peeters S.H."/>
            <person name="Heuer A."/>
            <person name="Rast P."/>
            <person name="Oberbeckmann S."/>
            <person name="Bunk B."/>
            <person name="Jeske O."/>
            <person name="Meyerdierks A."/>
            <person name="Storesund J.E."/>
            <person name="Kallscheuer N."/>
            <person name="Luecker S."/>
            <person name="Lage O.M."/>
            <person name="Pohl T."/>
            <person name="Merkel B.J."/>
            <person name="Hornburger P."/>
            <person name="Mueller R.-W."/>
            <person name="Bruemmer F."/>
            <person name="Labrenz M."/>
            <person name="Spormann A.M."/>
            <person name="Op Den Camp H."/>
            <person name="Overmann J."/>
            <person name="Amann R."/>
            <person name="Jetten M.S.M."/>
            <person name="Mascher T."/>
            <person name="Medema M.H."/>
            <person name="Devos D.P."/>
            <person name="Kaster A.-K."/>
            <person name="Ovreas L."/>
            <person name="Rohde M."/>
            <person name="Galperin M.Y."/>
            <person name="Jogler C."/>
        </authorList>
    </citation>
    <scope>NUCLEOTIDE SEQUENCE [LARGE SCALE GENOMIC DNA]</scope>
    <source>
        <strain evidence="1 2">KOR34</strain>
    </source>
</reference>
<dbReference type="EMBL" id="SIHJ01000001">
    <property type="protein sequence ID" value="TWT36546.1"/>
    <property type="molecule type" value="Genomic_DNA"/>
</dbReference>
<keyword evidence="2" id="KW-1185">Reference proteome</keyword>
<dbReference type="AlphaFoldDB" id="A0A5C5VD68"/>
<gene>
    <name evidence="1" type="ORF">KOR34_14520</name>
</gene>
<accession>A0A5C5VD68</accession>
<dbReference type="RefSeq" id="WP_197531214.1">
    <property type="nucleotide sequence ID" value="NZ_SIHJ01000001.1"/>
</dbReference>
<dbReference type="Proteomes" id="UP000316714">
    <property type="component" value="Unassembled WGS sequence"/>
</dbReference>
<evidence type="ECO:0000313" key="1">
    <source>
        <dbReference type="EMBL" id="TWT36546.1"/>
    </source>
</evidence>
<protein>
    <submittedName>
        <fullName evidence="1">Uncharacterized protein</fullName>
    </submittedName>
</protein>